<name>A0A7T8QWW5_CALRO</name>
<dbReference type="PANTHER" id="PTHR16193:SF0">
    <property type="entry name" value="TETRATRICOPEPTIDE REPEAT PROTEIN 27"/>
    <property type="match status" value="1"/>
</dbReference>
<dbReference type="EMBL" id="CP045891">
    <property type="protein sequence ID" value="QQP58042.1"/>
    <property type="molecule type" value="Genomic_DNA"/>
</dbReference>
<keyword evidence="1" id="KW-0677">Repeat</keyword>
<feature type="non-terminal residue" evidence="5">
    <location>
        <position position="310"/>
    </location>
</feature>
<dbReference type="InterPro" id="IPR011990">
    <property type="entry name" value="TPR-like_helical_dom_sf"/>
</dbReference>
<dbReference type="InterPro" id="IPR019734">
    <property type="entry name" value="TPR_rpt"/>
</dbReference>
<dbReference type="Gene3D" id="1.25.40.10">
    <property type="entry name" value="Tetratricopeptide repeat domain"/>
    <property type="match status" value="1"/>
</dbReference>
<organism evidence="5 6">
    <name type="scientific">Caligus rogercresseyi</name>
    <name type="common">Sea louse</name>
    <dbReference type="NCBI Taxonomy" id="217165"/>
    <lineage>
        <taxon>Eukaryota</taxon>
        <taxon>Metazoa</taxon>
        <taxon>Ecdysozoa</taxon>
        <taxon>Arthropoda</taxon>
        <taxon>Crustacea</taxon>
        <taxon>Multicrustacea</taxon>
        <taxon>Hexanauplia</taxon>
        <taxon>Copepoda</taxon>
        <taxon>Siphonostomatoida</taxon>
        <taxon>Caligidae</taxon>
        <taxon>Caligus</taxon>
    </lineage>
</organism>
<evidence type="ECO:0000256" key="2">
    <source>
        <dbReference type="ARBA" id="ARBA00022803"/>
    </source>
</evidence>
<proteinExistence type="inferred from homology"/>
<keyword evidence="2 4" id="KW-0802">TPR repeat</keyword>
<dbReference type="AlphaFoldDB" id="A0A7T8QWW5"/>
<dbReference type="Proteomes" id="UP000595437">
    <property type="component" value="Chromosome 2"/>
</dbReference>
<dbReference type="SUPFAM" id="SSF48452">
    <property type="entry name" value="TPR-like"/>
    <property type="match status" value="1"/>
</dbReference>
<sequence length="310" mass="36173">LPVDMKLDDEVRLDKIAFKEERSEEPLNQIERATITAAFEVIRMSQPKDALTLEEVTPYLNSILAHNDTWSFQMSALYHRSMLESNESRTVERSMMQLSTLSEGLPTADENVARSRLKMIFVSQCLPFWKLEASLVKLFLALATRLELWEDVINCYHLLQLRHKAAEVIREQLSVKETPLLWCMLGDATDDISFYEKALDMSNGKFSRAHRSIGYHHYFKKDYKRSIESLKKSLELNGYQQHLRLRLGFAATECEEWELAASVYRSYCTFETDNFEAWNNLANAYIKLGQKSRAWKVLQEAAKCDYENWK</sequence>
<feature type="repeat" description="TPR" evidence="4">
    <location>
        <begin position="275"/>
        <end position="308"/>
    </location>
</feature>
<comment type="similarity">
    <text evidence="3">Belongs to the TTC27 family.</text>
</comment>
<dbReference type="OrthoDB" id="1936594at2759"/>
<dbReference type="InterPro" id="IPR044244">
    <property type="entry name" value="TTC27/Emw1"/>
</dbReference>
<reference evidence="6" key="1">
    <citation type="submission" date="2021-01" db="EMBL/GenBank/DDBJ databases">
        <title>Caligus Genome Assembly.</title>
        <authorList>
            <person name="Gallardo-Escarate C."/>
        </authorList>
    </citation>
    <scope>NUCLEOTIDE SEQUENCE [LARGE SCALE GENOMIC DNA]</scope>
</reference>
<keyword evidence="6" id="KW-1185">Reference proteome</keyword>
<evidence type="ECO:0000256" key="4">
    <source>
        <dbReference type="PROSITE-ProRule" id="PRU00339"/>
    </source>
</evidence>
<feature type="non-terminal residue" evidence="5">
    <location>
        <position position="1"/>
    </location>
</feature>
<evidence type="ECO:0000313" key="5">
    <source>
        <dbReference type="EMBL" id="QQP58042.1"/>
    </source>
</evidence>
<evidence type="ECO:0000256" key="3">
    <source>
        <dbReference type="ARBA" id="ARBA00024020"/>
    </source>
</evidence>
<dbReference type="PROSITE" id="PS50005">
    <property type="entry name" value="TPR"/>
    <property type="match status" value="1"/>
</dbReference>
<evidence type="ECO:0000256" key="1">
    <source>
        <dbReference type="ARBA" id="ARBA00022737"/>
    </source>
</evidence>
<dbReference type="SMART" id="SM00028">
    <property type="entry name" value="TPR"/>
    <property type="match status" value="2"/>
</dbReference>
<dbReference type="Pfam" id="PF13181">
    <property type="entry name" value="TPR_8"/>
    <property type="match status" value="1"/>
</dbReference>
<accession>A0A7T8QWW5</accession>
<protein>
    <submittedName>
        <fullName evidence="5">Tetratricopeptide repeat protein 27like</fullName>
    </submittedName>
</protein>
<gene>
    <name evidence="5" type="ORF">FKW44_003232</name>
</gene>
<dbReference type="PANTHER" id="PTHR16193">
    <property type="entry name" value="TETRATRICOPEPTIDE REPEAT PROTEIN 27"/>
    <property type="match status" value="1"/>
</dbReference>
<evidence type="ECO:0000313" key="6">
    <source>
        <dbReference type="Proteomes" id="UP000595437"/>
    </source>
</evidence>